<organism evidence="2 3">
    <name type="scientific">Solanum verrucosum</name>
    <dbReference type="NCBI Taxonomy" id="315347"/>
    <lineage>
        <taxon>Eukaryota</taxon>
        <taxon>Viridiplantae</taxon>
        <taxon>Streptophyta</taxon>
        <taxon>Embryophyta</taxon>
        <taxon>Tracheophyta</taxon>
        <taxon>Spermatophyta</taxon>
        <taxon>Magnoliopsida</taxon>
        <taxon>eudicotyledons</taxon>
        <taxon>Gunneridae</taxon>
        <taxon>Pentapetalae</taxon>
        <taxon>asterids</taxon>
        <taxon>lamiids</taxon>
        <taxon>Solanales</taxon>
        <taxon>Solanaceae</taxon>
        <taxon>Solanoideae</taxon>
        <taxon>Solaneae</taxon>
        <taxon>Solanum</taxon>
    </lineage>
</organism>
<reference evidence="2" key="1">
    <citation type="submission" date="2023-08" db="EMBL/GenBank/DDBJ databases">
        <title>A de novo genome assembly of Solanum verrucosum Schlechtendal, a Mexican diploid species geographically isolated from the other diploid A-genome species in potato relatives.</title>
        <authorList>
            <person name="Hosaka K."/>
        </authorList>
    </citation>
    <scope>NUCLEOTIDE SEQUENCE</scope>
    <source>
        <tissue evidence="2">Young leaves</tissue>
    </source>
</reference>
<evidence type="ECO:0000313" key="3">
    <source>
        <dbReference type="Proteomes" id="UP001234989"/>
    </source>
</evidence>
<dbReference type="EMBL" id="CP133620">
    <property type="protein sequence ID" value="WMV45889.1"/>
    <property type="molecule type" value="Genomic_DNA"/>
</dbReference>
<feature type="non-terminal residue" evidence="2">
    <location>
        <position position="1"/>
    </location>
</feature>
<accession>A0AAF0ZR09</accession>
<name>A0AAF0ZR09_SOLVR</name>
<dbReference type="InterPro" id="IPR041588">
    <property type="entry name" value="Integrase_H2C2"/>
</dbReference>
<gene>
    <name evidence="2" type="ORF">MTR67_039274</name>
</gene>
<keyword evidence="3" id="KW-1185">Reference proteome</keyword>
<evidence type="ECO:0000313" key="2">
    <source>
        <dbReference type="EMBL" id="WMV45889.1"/>
    </source>
</evidence>
<feature type="domain" description="Integrase zinc-binding" evidence="1">
    <location>
        <begin position="78"/>
        <end position="132"/>
    </location>
</feature>
<dbReference type="AlphaFoldDB" id="A0AAF0ZR09"/>
<proteinExistence type="predicted"/>
<dbReference type="Pfam" id="PF17921">
    <property type="entry name" value="Integrase_H2C2"/>
    <property type="match status" value="1"/>
</dbReference>
<dbReference type="Proteomes" id="UP001234989">
    <property type="component" value="Chromosome 9"/>
</dbReference>
<dbReference type="Gene3D" id="1.10.340.70">
    <property type="match status" value="1"/>
</dbReference>
<protein>
    <recommendedName>
        <fullName evidence="1">Integrase zinc-binding domain-containing protein</fullName>
    </recommendedName>
</protein>
<evidence type="ECO:0000259" key="1">
    <source>
        <dbReference type="Pfam" id="PF17921"/>
    </source>
</evidence>
<sequence>VHRLARLGIQLVDYDKIGVIVHNDFESYFVNDVKAKQCVDLTLVELKETLLKKSVEAFSHGGHGVLRYERRLCVTVDDLREQILAKAHSSWYFIHPGATKMLHYLREIYCWIGMKKCIVGFVAKCPNFKQVKVEHEKPGALSQDISIPTWNREDVNMDFIVWFPLTR</sequence>